<reference evidence="2" key="1">
    <citation type="submission" date="2017-08" db="EMBL/GenBank/DDBJ databases">
        <title>A dynamic microbial community with high functional redundancy inhabits the cold, oxic subseafloor aquifer.</title>
        <authorList>
            <person name="Tully B.J."/>
            <person name="Wheat C.G."/>
            <person name="Glazer B.T."/>
            <person name="Huber J.A."/>
        </authorList>
    </citation>
    <scope>NUCLEOTIDE SEQUENCE [LARGE SCALE GENOMIC DNA]</scope>
</reference>
<gene>
    <name evidence="1" type="ORF">COA96_04070</name>
</gene>
<organism evidence="1 2">
    <name type="scientific">SAR86 cluster bacterium</name>
    <dbReference type="NCBI Taxonomy" id="2030880"/>
    <lineage>
        <taxon>Bacteria</taxon>
        <taxon>Pseudomonadati</taxon>
        <taxon>Pseudomonadota</taxon>
        <taxon>Gammaproteobacteria</taxon>
        <taxon>SAR86 cluster</taxon>
    </lineage>
</organism>
<evidence type="ECO:0008006" key="3">
    <source>
        <dbReference type="Google" id="ProtNLM"/>
    </source>
</evidence>
<evidence type="ECO:0000313" key="1">
    <source>
        <dbReference type="EMBL" id="PCJ27099.1"/>
    </source>
</evidence>
<accession>A0A2A5B6E0</accession>
<evidence type="ECO:0000313" key="2">
    <source>
        <dbReference type="Proteomes" id="UP000218327"/>
    </source>
</evidence>
<proteinExistence type="predicted"/>
<dbReference type="AlphaFoldDB" id="A0A2A5B6E0"/>
<protein>
    <recommendedName>
        <fullName evidence="3">Lipocalin-like domain-containing protein</fullName>
    </recommendedName>
</protein>
<dbReference type="EMBL" id="NVVJ01000008">
    <property type="protein sequence ID" value="PCJ27099.1"/>
    <property type="molecule type" value="Genomic_DNA"/>
</dbReference>
<sequence length="131" mass="14919">MHNIENFLGKWKLSPEEALYEFGTPPSSGTYEIIKNGETLIFNMEWMDSKGESHNMSYSEICDGNFHELKDVPVADELRLTLKSNTLLESDARKNGVTVMSAQRELVTVNILCLVLVRMKPTIAMFRFICV</sequence>
<comment type="caution">
    <text evidence="1">The sequence shown here is derived from an EMBL/GenBank/DDBJ whole genome shotgun (WGS) entry which is preliminary data.</text>
</comment>
<dbReference type="Proteomes" id="UP000218327">
    <property type="component" value="Unassembled WGS sequence"/>
</dbReference>
<name>A0A2A5B6E0_9GAMM</name>